<feature type="binding site" evidence="11">
    <location>
        <begin position="286"/>
        <end position="287"/>
    </location>
    <ligand>
        <name>FMN</name>
        <dbReference type="ChEBI" id="CHEBI:58210"/>
    </ligand>
</feature>
<dbReference type="Pfam" id="PF01070">
    <property type="entry name" value="FMN_dh"/>
    <property type="match status" value="1"/>
</dbReference>
<dbReference type="HAMAP" id="MF_00354">
    <property type="entry name" value="Idi_2"/>
    <property type="match status" value="1"/>
</dbReference>
<evidence type="ECO:0000256" key="10">
    <source>
        <dbReference type="ARBA" id="ARBA00025810"/>
    </source>
</evidence>
<dbReference type="GO" id="GO:0004452">
    <property type="term" value="F:isopentenyl-diphosphate delta-isomerase activity"/>
    <property type="evidence" value="ECO:0007669"/>
    <property type="project" value="UniProtKB-UniRule"/>
</dbReference>
<feature type="binding site" evidence="11">
    <location>
        <position position="161"/>
    </location>
    <ligand>
        <name>Mg(2+)</name>
        <dbReference type="ChEBI" id="CHEBI:18420"/>
    </ligand>
</feature>
<evidence type="ECO:0000256" key="5">
    <source>
        <dbReference type="ARBA" id="ARBA00022723"/>
    </source>
</evidence>
<organism evidence="13 14">
    <name type="scientific">Schleiferilactobacillus shenzhenensis LY-73</name>
    <dbReference type="NCBI Taxonomy" id="1231336"/>
    <lineage>
        <taxon>Bacteria</taxon>
        <taxon>Bacillati</taxon>
        <taxon>Bacillota</taxon>
        <taxon>Bacilli</taxon>
        <taxon>Lactobacillales</taxon>
        <taxon>Lactobacillaceae</taxon>
        <taxon>Schleiferilactobacillus</taxon>
    </lineage>
</organism>
<dbReference type="EMBL" id="KI271582">
    <property type="protein sequence ID" value="ERL66676.1"/>
    <property type="molecule type" value="Genomic_DNA"/>
</dbReference>
<evidence type="ECO:0000256" key="11">
    <source>
        <dbReference type="HAMAP-Rule" id="MF_00354"/>
    </source>
</evidence>
<feature type="binding site" evidence="11">
    <location>
        <position position="221"/>
    </location>
    <ligand>
        <name>FMN</name>
        <dbReference type="ChEBI" id="CHEBI:58210"/>
    </ligand>
</feature>
<dbReference type="HOGENOM" id="CLU_065515_0_0_9"/>
<keyword evidence="9 11" id="KW-0413">Isomerase</keyword>
<keyword evidence="3 11" id="KW-0285">Flavoprotein</keyword>
<feature type="binding site" evidence="11">
    <location>
        <position position="160"/>
    </location>
    <ligand>
        <name>substrate</name>
    </ligand>
</feature>
<dbReference type="STRING" id="1231336.L248_0355"/>
<feature type="binding site" evidence="11">
    <location>
        <begin position="265"/>
        <end position="267"/>
    </location>
    <ligand>
        <name>FMN</name>
        <dbReference type="ChEBI" id="CHEBI:58210"/>
    </ligand>
</feature>
<comment type="subunit">
    <text evidence="10 11">Homooctamer. Dimer of tetramers.</text>
</comment>
<feature type="binding site" evidence="11">
    <location>
        <position position="101"/>
    </location>
    <ligand>
        <name>FMN</name>
        <dbReference type="ChEBI" id="CHEBI:58210"/>
    </ligand>
</feature>
<feature type="domain" description="FMN-dependent dehydrogenase" evidence="12">
    <location>
        <begin position="168"/>
        <end position="332"/>
    </location>
</feature>
<feature type="binding site" evidence="11">
    <location>
        <begin position="71"/>
        <end position="73"/>
    </location>
    <ligand>
        <name>FMN</name>
        <dbReference type="ChEBI" id="CHEBI:58210"/>
    </ligand>
</feature>
<dbReference type="GO" id="GO:0008299">
    <property type="term" value="P:isoprenoid biosynthetic process"/>
    <property type="evidence" value="ECO:0007669"/>
    <property type="project" value="UniProtKB-UniRule"/>
</dbReference>
<dbReference type="GO" id="GO:0070402">
    <property type="term" value="F:NADPH binding"/>
    <property type="evidence" value="ECO:0007669"/>
    <property type="project" value="UniProtKB-UniRule"/>
</dbReference>
<keyword evidence="2 11" id="KW-0963">Cytoplasm</keyword>
<accession>U4TP51</accession>
<dbReference type="GO" id="GO:0010181">
    <property type="term" value="F:FMN binding"/>
    <property type="evidence" value="ECO:0007669"/>
    <property type="project" value="UniProtKB-UniRule"/>
</dbReference>
<dbReference type="SUPFAM" id="SSF51395">
    <property type="entry name" value="FMN-linked oxidoreductases"/>
    <property type="match status" value="1"/>
</dbReference>
<comment type="catalytic activity">
    <reaction evidence="11">
        <text>isopentenyl diphosphate = dimethylallyl diphosphate</text>
        <dbReference type="Rhea" id="RHEA:23284"/>
        <dbReference type="ChEBI" id="CHEBI:57623"/>
        <dbReference type="ChEBI" id="CHEBI:128769"/>
        <dbReference type="EC" id="5.3.3.2"/>
    </reaction>
</comment>
<sequence length="350" mass="37323">MPDSKHPYPKNPYSRRKDEHLALATRFHGDDNGLDQVHFVHQSLPAVATDQVDIGTAFLGRHFPTPLYINAMTGGSARAKVINGQLATIAARLHLPLATGSLSAALKLPVLADSFTIVRENDPDGFILANIGADKTVADAQAAVRLLAANALQIHVNVVQETIMPEGSVTPDWLAHIQAIAAAVDVPVVVKEVGFGMSAETLAQLAAAGITTVDISGRGGTNFAEIENARRPDHAYAYLADWGLTTVQSVLESRAFPGTILASGGIRDPLQVLKALRLGASGVGVAGAVLRPLEKEGPEAAEAMLRQWLAQLPALFALVNADTITALKKQPIWYDELLLSYARQRRLVLP</sequence>
<dbReference type="PANTHER" id="PTHR43665">
    <property type="entry name" value="ISOPENTENYL-DIPHOSPHATE DELTA-ISOMERASE"/>
    <property type="match status" value="1"/>
</dbReference>
<keyword evidence="14" id="KW-1185">Reference proteome</keyword>
<dbReference type="GO" id="GO:0016491">
    <property type="term" value="F:oxidoreductase activity"/>
    <property type="evidence" value="ECO:0007669"/>
    <property type="project" value="InterPro"/>
</dbReference>
<dbReference type="EC" id="5.3.3.2" evidence="11"/>
<evidence type="ECO:0000256" key="3">
    <source>
        <dbReference type="ARBA" id="ARBA00022630"/>
    </source>
</evidence>
<evidence type="ECO:0000256" key="1">
    <source>
        <dbReference type="ARBA" id="ARBA00001917"/>
    </source>
</evidence>
<protein>
    <recommendedName>
        <fullName evidence="11">Isopentenyl-diphosphate delta-isomerase</fullName>
        <shortName evidence="11">IPP isomerase</shortName>
        <ecNumber evidence="11">5.3.3.2</ecNumber>
    </recommendedName>
    <alternativeName>
        <fullName evidence="11">Isopentenyl diphosphate:dimethylallyl diphosphate isomerase</fullName>
    </alternativeName>
    <alternativeName>
        <fullName evidence="11">Isopentenyl pyrophosphate isomerase</fullName>
    </alternativeName>
    <alternativeName>
        <fullName evidence="11">Type 2 isopentenyl diphosphate isomerase</fullName>
        <shortName evidence="11">IDI-2</shortName>
    </alternativeName>
</protein>
<comment type="similarity">
    <text evidence="11">Belongs to the IPP isomerase type 2 family.</text>
</comment>
<dbReference type="CDD" id="cd02811">
    <property type="entry name" value="IDI-2_FMN"/>
    <property type="match status" value="1"/>
</dbReference>
<dbReference type="Proteomes" id="UP000030647">
    <property type="component" value="Unassembled WGS sequence"/>
</dbReference>
<evidence type="ECO:0000256" key="8">
    <source>
        <dbReference type="ARBA" id="ARBA00023229"/>
    </source>
</evidence>
<evidence type="ECO:0000256" key="6">
    <source>
        <dbReference type="ARBA" id="ARBA00022842"/>
    </source>
</evidence>
<evidence type="ECO:0000259" key="12">
    <source>
        <dbReference type="Pfam" id="PF01070"/>
    </source>
</evidence>
<comment type="function">
    <text evidence="11">Involved in the biosynthesis of isoprenoids. Catalyzes the 1,3-allylic rearrangement of the homoallylic substrate isopentenyl (IPP) to its allylic isomer, dimethylallyl diphosphate (DMAPP).</text>
</comment>
<dbReference type="InterPro" id="IPR011179">
    <property type="entry name" value="IPdP_isomerase"/>
</dbReference>
<dbReference type="PANTHER" id="PTHR43665:SF1">
    <property type="entry name" value="ISOPENTENYL-DIPHOSPHATE DELTA-ISOMERASE"/>
    <property type="match status" value="1"/>
</dbReference>
<comment type="cofactor">
    <cofactor evidence="11">
        <name>NADPH</name>
        <dbReference type="ChEBI" id="CHEBI:57783"/>
    </cofactor>
</comment>
<reference evidence="14" key="1">
    <citation type="journal article" date="2013" name="Genome Announc.">
        <title>Whole-Genome Sequencing of Lactobacillus shenzhenensis Strain LY-73T.</title>
        <authorList>
            <person name="Lin Z."/>
            <person name="Liu Z."/>
            <person name="Yang R."/>
            <person name="Zou Y."/>
            <person name="Wan D."/>
            <person name="Chen J."/>
            <person name="Guo M."/>
            <person name="Zhao J."/>
            <person name="Fang C."/>
            <person name="Yang R."/>
            <person name="Liu F."/>
        </authorList>
    </citation>
    <scope>NUCLEOTIDE SEQUENCE [LARGE SCALE GENOMIC DNA]</scope>
    <source>
        <strain evidence="14">LY-73</strain>
    </source>
</reference>
<dbReference type="InterPro" id="IPR013785">
    <property type="entry name" value="Aldolase_TIM"/>
</dbReference>
<keyword evidence="5 11" id="KW-0479">Metal-binding</keyword>
<dbReference type="Gene3D" id="3.20.20.70">
    <property type="entry name" value="Aldolase class I"/>
    <property type="match status" value="1"/>
</dbReference>
<comment type="cofactor">
    <cofactor evidence="11">
        <name>Mg(2+)</name>
        <dbReference type="ChEBI" id="CHEBI:18420"/>
    </cofactor>
</comment>
<dbReference type="OrthoDB" id="9795032at2"/>
<gene>
    <name evidence="11" type="primary">fni</name>
    <name evidence="13" type="ORF">L248_0355</name>
</gene>
<dbReference type="GO" id="GO:0005737">
    <property type="term" value="C:cytoplasm"/>
    <property type="evidence" value="ECO:0007669"/>
    <property type="project" value="UniProtKB-SubCell"/>
</dbReference>
<keyword evidence="6 11" id="KW-0460">Magnesium</keyword>
<evidence type="ECO:0000256" key="9">
    <source>
        <dbReference type="ARBA" id="ARBA00023235"/>
    </source>
</evidence>
<keyword evidence="4 11" id="KW-0288">FMN</keyword>
<evidence type="ECO:0000313" key="13">
    <source>
        <dbReference type="EMBL" id="ERL66676.1"/>
    </source>
</evidence>
<dbReference type="AlphaFoldDB" id="U4TP51"/>
<feature type="binding site" evidence="11">
    <location>
        <begin position="16"/>
        <end position="17"/>
    </location>
    <ligand>
        <name>substrate</name>
    </ligand>
</feature>
<feature type="binding site" evidence="11">
    <location>
        <position position="130"/>
    </location>
    <ligand>
        <name>FMN</name>
        <dbReference type="ChEBI" id="CHEBI:58210"/>
    </ligand>
</feature>
<name>U4TP51_9LACO</name>
<dbReference type="RefSeq" id="WP_022528302.1">
    <property type="nucleotide sequence ID" value="NZ_KI271582.1"/>
</dbReference>
<proteinExistence type="inferred from homology"/>
<feature type="binding site" evidence="11">
    <location>
        <position position="216"/>
    </location>
    <ligand>
        <name>FMN</name>
        <dbReference type="ChEBI" id="CHEBI:58210"/>
    </ligand>
</feature>
<keyword evidence="8 11" id="KW-0414">Isoprene biosynthesis</keyword>
<feature type="binding site" evidence="11">
    <location>
        <position position="191"/>
    </location>
    <ligand>
        <name>FMN</name>
        <dbReference type="ChEBI" id="CHEBI:58210"/>
    </ligand>
</feature>
<keyword evidence="7 11" id="KW-0521">NADP</keyword>
<dbReference type="PIRSF" id="PIRSF003314">
    <property type="entry name" value="IPP_isomerase"/>
    <property type="match status" value="1"/>
</dbReference>
<dbReference type="InterPro" id="IPR000262">
    <property type="entry name" value="FMN-dep_DH"/>
</dbReference>
<comment type="cofactor">
    <cofactor evidence="1 11">
        <name>FMN</name>
        <dbReference type="ChEBI" id="CHEBI:58210"/>
    </cofactor>
</comment>
<evidence type="ECO:0000256" key="2">
    <source>
        <dbReference type="ARBA" id="ARBA00022490"/>
    </source>
</evidence>
<evidence type="ECO:0000313" key="14">
    <source>
        <dbReference type="Proteomes" id="UP000030647"/>
    </source>
</evidence>
<evidence type="ECO:0000256" key="4">
    <source>
        <dbReference type="ARBA" id="ARBA00022643"/>
    </source>
</evidence>
<comment type="subcellular location">
    <subcellularLocation>
        <location evidence="11">Cytoplasm</location>
    </subcellularLocation>
</comment>
<dbReference type="GO" id="GO:0000287">
    <property type="term" value="F:magnesium ion binding"/>
    <property type="evidence" value="ECO:0007669"/>
    <property type="project" value="UniProtKB-UniRule"/>
</dbReference>
<comment type="caution">
    <text evidence="11">Lacks conserved residue(s) required for the propagation of feature annotation.</text>
</comment>
<evidence type="ECO:0000256" key="7">
    <source>
        <dbReference type="ARBA" id="ARBA00022857"/>
    </source>
</evidence>
<dbReference type="eggNOG" id="COG1304">
    <property type="taxonomic scope" value="Bacteria"/>
</dbReference>
<dbReference type="NCBIfam" id="TIGR02151">
    <property type="entry name" value="IPP_isom_2"/>
    <property type="match status" value="1"/>
</dbReference>